<name>A0ABQ7JSN8_9FUNG</name>
<evidence type="ECO:0000256" key="3">
    <source>
        <dbReference type="SAM" id="MobiDB-lite"/>
    </source>
</evidence>
<dbReference type="Pfam" id="PF04802">
    <property type="entry name" value="PP4R3"/>
    <property type="match status" value="1"/>
</dbReference>
<proteinExistence type="predicted"/>
<comment type="caution">
    <text evidence="5">The sequence shown here is derived from an EMBL/GenBank/DDBJ whole genome shotgun (WGS) entry which is preliminary data.</text>
</comment>
<keyword evidence="2" id="KW-0539">Nucleus</keyword>
<organism evidence="5 6">
    <name type="scientific">Linnemannia gamsii</name>
    <dbReference type="NCBI Taxonomy" id="64522"/>
    <lineage>
        <taxon>Eukaryota</taxon>
        <taxon>Fungi</taxon>
        <taxon>Fungi incertae sedis</taxon>
        <taxon>Mucoromycota</taxon>
        <taxon>Mortierellomycotina</taxon>
        <taxon>Mortierellomycetes</taxon>
        <taxon>Mortierellales</taxon>
        <taxon>Mortierellaceae</taxon>
        <taxon>Linnemannia</taxon>
    </lineage>
</organism>
<comment type="subcellular location">
    <subcellularLocation>
        <location evidence="1">Nucleus</location>
    </subcellularLocation>
</comment>
<evidence type="ECO:0000259" key="4">
    <source>
        <dbReference type="Pfam" id="PF04802"/>
    </source>
</evidence>
<feature type="compositionally biased region" description="Polar residues" evidence="3">
    <location>
        <begin position="774"/>
        <end position="792"/>
    </location>
</feature>
<protein>
    <submittedName>
        <fullName evidence="5">Platinum sensitivity protein</fullName>
    </submittedName>
</protein>
<dbReference type="InterPro" id="IPR006887">
    <property type="entry name" value="P4R3-like_central_dom"/>
</dbReference>
<gene>
    <name evidence="5" type="primary">PSY2_2</name>
    <name evidence="5" type="ORF">BGZ96_011460</name>
</gene>
<feature type="compositionally biased region" description="Basic and acidic residues" evidence="3">
    <location>
        <begin position="609"/>
        <end position="627"/>
    </location>
</feature>
<keyword evidence="6" id="KW-1185">Reference proteome</keyword>
<evidence type="ECO:0000256" key="1">
    <source>
        <dbReference type="ARBA" id="ARBA00004123"/>
    </source>
</evidence>
<feature type="compositionally biased region" description="Polar residues" evidence="3">
    <location>
        <begin position="676"/>
        <end position="687"/>
    </location>
</feature>
<dbReference type="PANTHER" id="PTHR23318:SF0">
    <property type="entry name" value="SERINE_THREONINE-PROTEIN PHOSPHATASE 4 REGULATORY SUBUNIT 3"/>
    <property type="match status" value="1"/>
</dbReference>
<dbReference type="Proteomes" id="UP001194696">
    <property type="component" value="Unassembled WGS sequence"/>
</dbReference>
<feature type="domain" description="Serine/threonine-protein phosphatase 4 regulatory subunit 3-like central" evidence="4">
    <location>
        <begin position="99"/>
        <end position="435"/>
    </location>
</feature>
<evidence type="ECO:0000256" key="2">
    <source>
        <dbReference type="ARBA" id="ARBA00023242"/>
    </source>
</evidence>
<feature type="region of interest" description="Disordered" evidence="3">
    <location>
        <begin position="676"/>
        <end position="792"/>
    </location>
</feature>
<evidence type="ECO:0000313" key="6">
    <source>
        <dbReference type="Proteomes" id="UP001194696"/>
    </source>
</evidence>
<sequence length="792" mass="87938">MRVHSSTNDDRVLDSIKQKTDDSVLPLTEDHAELGLKLQEPDGYSSGWNALNDFPQEYYVDGAFTLPADELSTSSLLPNPSITNLKEIEAILGAMGTDEEQQLKSFILTECYIDKLVSVFKACEEESLTFSLHTLRAILVHLIQLGEHVIIGEVIKDETFEGCIGIMEYEPDLMDEKSHYRLTYSQRGNFKEVVPFNDEQIAIWVHQVFRLQFVKDIALIRYLEEVPKAILGAMIQHRNYEIIQNLLSDRKFLTELFELIKDTSASLDRRQDVVHFMHQFCSMAKKTGLNFYYRRLYQLGLFSLFEFAFASDCIRVKQAGIDILLMTLENSPGSIRTHIVEQAKDKSSKTFFDGVINQYLTENDANLMTLLTEVIRVLMDIDPESADENGFGSLGGSPFSVVNSSRLDPDADQFLDLFYAQYCSTLVTPVLQLMKTAIKFFRACLSLEDDYFNRILIKNKAIHGVVEMLLDTNGKNDLLNSVCLEFFSFIRDKNNKLLVSHCATVHRKALEEISYTTIFKNLLALHDDGDINSGGGDGMSGSSSKILWGSQSRLFPGMRVPLFPGSGNDDKTDLGAVSYFPNPVPLMMEGPELEDVEMPDTTVAEETSLNEKPEEADGKLGQSDEHNLTTSGSSPPLLPLPSVALRSEIAFLKTGENRDGNDEQVADIASNATRLKSELATGSSNSEAETRIVSKRKRGDEGDSDLDDADARAQPRLKLDGIVPETTEQPLASERDHSPLVDNSDTLSDHGDTFDSNSAAASGDSSAVPDDHSTALTADSNITDGQSNTNNN</sequence>
<feature type="region of interest" description="Disordered" evidence="3">
    <location>
        <begin position="598"/>
        <end position="640"/>
    </location>
</feature>
<reference evidence="5 6" key="1">
    <citation type="journal article" date="2020" name="Fungal Divers.">
        <title>Resolving the Mortierellaceae phylogeny through synthesis of multi-gene phylogenetics and phylogenomics.</title>
        <authorList>
            <person name="Vandepol N."/>
            <person name="Liber J."/>
            <person name="Desiro A."/>
            <person name="Na H."/>
            <person name="Kennedy M."/>
            <person name="Barry K."/>
            <person name="Grigoriev I.V."/>
            <person name="Miller A.N."/>
            <person name="O'Donnell K."/>
            <person name="Stajich J.E."/>
            <person name="Bonito G."/>
        </authorList>
    </citation>
    <scope>NUCLEOTIDE SEQUENCE [LARGE SCALE GENOMIC DNA]</scope>
    <source>
        <strain evidence="5 6">AD045</strain>
    </source>
</reference>
<accession>A0ABQ7JSN8</accession>
<evidence type="ECO:0000313" key="5">
    <source>
        <dbReference type="EMBL" id="KAG0284181.1"/>
    </source>
</evidence>
<feature type="compositionally biased region" description="Basic and acidic residues" evidence="3">
    <location>
        <begin position="709"/>
        <end position="719"/>
    </location>
</feature>
<dbReference type="EMBL" id="JAAAIM010000805">
    <property type="protein sequence ID" value="KAG0284181.1"/>
    <property type="molecule type" value="Genomic_DNA"/>
</dbReference>
<dbReference type="InterPro" id="IPR051137">
    <property type="entry name" value="PP4R3-like"/>
</dbReference>
<feature type="compositionally biased region" description="Low complexity" evidence="3">
    <location>
        <begin position="755"/>
        <end position="768"/>
    </location>
</feature>
<dbReference type="PANTHER" id="PTHR23318">
    <property type="entry name" value="ATP SYNTHASE GAMMA-RELATED"/>
    <property type="match status" value="1"/>
</dbReference>